<dbReference type="AlphaFoldDB" id="A0A1X9SVY8"/>
<dbReference type="KEGG" id="camy:CSUIS_0519"/>
<evidence type="ECO:0000313" key="1">
    <source>
        <dbReference type="EMBL" id="ARR00346.1"/>
    </source>
</evidence>
<sequence length="159" mass="17319">MNINEFGDIINTIFGSVMSDNSIYKANQRYLEEKFAEYKIDSKTATELLAKTNSEMTISITAVCVNATVELLKTQIQAGLAQGEKEFNAARTALVKAQTATEAKKAGLVDREKASFDDNLRIKEAENLANVVSMYAAGGMAIPGELQTSMLDAVNRITK</sequence>
<dbReference type="RefSeq" id="WP_086290384.1">
    <property type="nucleotide sequence ID" value="NZ_CP018789.1"/>
</dbReference>
<dbReference type="EMBL" id="CP018789">
    <property type="protein sequence ID" value="ARR00346.1"/>
    <property type="molecule type" value="Genomic_DNA"/>
</dbReference>
<accession>A0A1X9SVY8</accession>
<evidence type="ECO:0000313" key="2">
    <source>
        <dbReference type="Proteomes" id="UP000194260"/>
    </source>
</evidence>
<protein>
    <submittedName>
        <fullName evidence="1">Uncharacterized protein</fullName>
    </submittedName>
</protein>
<name>A0A1X9SVY8_9BACT</name>
<gene>
    <name evidence="1" type="ORF">CSUIS_0519</name>
</gene>
<organism evidence="1 2">
    <name type="scientific">Campylobacter porcelli</name>
    <dbReference type="NCBI Taxonomy" id="1660073"/>
    <lineage>
        <taxon>Bacteria</taxon>
        <taxon>Pseudomonadati</taxon>
        <taxon>Campylobacterota</taxon>
        <taxon>Epsilonproteobacteria</taxon>
        <taxon>Campylobacterales</taxon>
        <taxon>Campylobacteraceae</taxon>
        <taxon>Campylobacter</taxon>
    </lineage>
</organism>
<dbReference type="Proteomes" id="UP000194260">
    <property type="component" value="Chromosome"/>
</dbReference>
<proteinExistence type="predicted"/>
<reference evidence="2" key="1">
    <citation type="journal article" date="2017" name="Genome Biol. Evol.">
        <title>Comparative Genomic Analysis Identifies a Campylobacter Clade Deficient in Selenium Metabolism.</title>
        <authorList>
            <person name="Miller W.G."/>
            <person name="Yee E."/>
            <person name="Lopes B.S."/>
            <person name="Chapman M.H."/>
            <person name="Huynh S."/>
            <person name="Bono J.L."/>
            <person name="Parker C.T."/>
            <person name="Strachan N.J.C."/>
            <person name="Forbes K.J."/>
        </authorList>
    </citation>
    <scope>NUCLEOTIDE SEQUENCE [LARGE SCALE GENOMIC DNA]</scope>
    <source>
        <strain evidence="2">RM6137</strain>
    </source>
</reference>